<keyword evidence="2" id="KW-1185">Reference proteome</keyword>
<sequence length="148" mass="17258">MANYFFKASKDIEQQIVELYNFLWPTASALWNFRWQVRGYLTVRPDANTDELSGRFVHGSGLPNVDYKASCVNQDWDEQLEIFARFLIVNLFALHESWTTQVLTTLGYGATGIKQYEKQLQFPKLTHRVAFREYGTQSITFVVLSQLY</sequence>
<gene>
    <name evidence="1" type="ORF">ACFQMJ_18930</name>
</gene>
<comment type="caution">
    <text evidence="1">The sequence shown here is derived from an EMBL/GenBank/DDBJ whole genome shotgun (WGS) entry which is preliminary data.</text>
</comment>
<reference evidence="2" key="1">
    <citation type="journal article" date="2019" name="Int. J. Syst. Evol. Microbiol.">
        <title>The Global Catalogue of Microorganisms (GCM) 10K type strain sequencing project: providing services to taxonomists for standard genome sequencing and annotation.</title>
        <authorList>
            <consortium name="The Broad Institute Genomics Platform"/>
            <consortium name="The Broad Institute Genome Sequencing Center for Infectious Disease"/>
            <person name="Wu L."/>
            <person name="Ma J."/>
        </authorList>
    </citation>
    <scope>NUCLEOTIDE SEQUENCE [LARGE SCALE GENOMIC DNA]</scope>
    <source>
        <strain evidence="2">KCTC 12907</strain>
    </source>
</reference>
<dbReference type="EMBL" id="JBHTAI010000011">
    <property type="protein sequence ID" value="MFC7150611.1"/>
    <property type="molecule type" value="Genomic_DNA"/>
</dbReference>
<dbReference type="Proteomes" id="UP001596378">
    <property type="component" value="Unassembled WGS sequence"/>
</dbReference>
<name>A0ABW2FBZ1_9BACL</name>
<dbReference type="RefSeq" id="WP_378052996.1">
    <property type="nucleotide sequence ID" value="NZ_JBHMDN010000069.1"/>
</dbReference>
<evidence type="ECO:0000313" key="1">
    <source>
        <dbReference type="EMBL" id="MFC7150611.1"/>
    </source>
</evidence>
<accession>A0ABW2FBZ1</accession>
<organism evidence="1 2">
    <name type="scientific">Cohnella cellulosilytica</name>
    <dbReference type="NCBI Taxonomy" id="986710"/>
    <lineage>
        <taxon>Bacteria</taxon>
        <taxon>Bacillati</taxon>
        <taxon>Bacillota</taxon>
        <taxon>Bacilli</taxon>
        <taxon>Bacillales</taxon>
        <taxon>Paenibacillaceae</taxon>
        <taxon>Cohnella</taxon>
    </lineage>
</organism>
<evidence type="ECO:0000313" key="2">
    <source>
        <dbReference type="Proteomes" id="UP001596378"/>
    </source>
</evidence>
<protein>
    <submittedName>
        <fullName evidence="1">Uncharacterized protein</fullName>
    </submittedName>
</protein>
<proteinExistence type="predicted"/>